<dbReference type="EMBL" id="BGPR01006590">
    <property type="protein sequence ID" value="GBN20267.1"/>
    <property type="molecule type" value="Genomic_DNA"/>
</dbReference>
<dbReference type="AlphaFoldDB" id="A0A4Y2M3L4"/>
<sequence>MFGSDVPIVLTSMQEKGESLMGKDRAVGQVAYNRPLLQFGPEKITELAG</sequence>
<keyword evidence="2" id="KW-1185">Reference proteome</keyword>
<protein>
    <submittedName>
        <fullName evidence="1">Uncharacterized protein</fullName>
    </submittedName>
</protein>
<comment type="caution">
    <text evidence="1">The sequence shown here is derived from an EMBL/GenBank/DDBJ whole genome shotgun (WGS) entry which is preliminary data.</text>
</comment>
<evidence type="ECO:0000313" key="2">
    <source>
        <dbReference type="Proteomes" id="UP000499080"/>
    </source>
</evidence>
<gene>
    <name evidence="1" type="ORF">AVEN_209993_1</name>
</gene>
<feature type="non-terminal residue" evidence="1">
    <location>
        <position position="49"/>
    </location>
</feature>
<name>A0A4Y2M3L4_ARAVE</name>
<dbReference type="Proteomes" id="UP000499080">
    <property type="component" value="Unassembled WGS sequence"/>
</dbReference>
<reference evidence="1 2" key="1">
    <citation type="journal article" date="2019" name="Sci. Rep.">
        <title>Orb-weaving spider Araneus ventricosus genome elucidates the spidroin gene catalogue.</title>
        <authorList>
            <person name="Kono N."/>
            <person name="Nakamura H."/>
            <person name="Ohtoshi R."/>
            <person name="Moran D.A.P."/>
            <person name="Shinohara A."/>
            <person name="Yoshida Y."/>
            <person name="Fujiwara M."/>
            <person name="Mori M."/>
            <person name="Tomita M."/>
            <person name="Arakawa K."/>
        </authorList>
    </citation>
    <scope>NUCLEOTIDE SEQUENCE [LARGE SCALE GENOMIC DNA]</scope>
</reference>
<proteinExistence type="predicted"/>
<accession>A0A4Y2M3L4</accession>
<evidence type="ECO:0000313" key="1">
    <source>
        <dbReference type="EMBL" id="GBN20267.1"/>
    </source>
</evidence>
<organism evidence="1 2">
    <name type="scientific">Araneus ventricosus</name>
    <name type="common">Orbweaver spider</name>
    <name type="synonym">Epeira ventricosa</name>
    <dbReference type="NCBI Taxonomy" id="182803"/>
    <lineage>
        <taxon>Eukaryota</taxon>
        <taxon>Metazoa</taxon>
        <taxon>Ecdysozoa</taxon>
        <taxon>Arthropoda</taxon>
        <taxon>Chelicerata</taxon>
        <taxon>Arachnida</taxon>
        <taxon>Araneae</taxon>
        <taxon>Araneomorphae</taxon>
        <taxon>Entelegynae</taxon>
        <taxon>Araneoidea</taxon>
        <taxon>Araneidae</taxon>
        <taxon>Araneus</taxon>
    </lineage>
</organism>